<comment type="caution">
    <text evidence="5">The sequence shown here is derived from an EMBL/GenBank/DDBJ whole genome shotgun (WGS) entry which is preliminary data.</text>
</comment>
<gene>
    <name evidence="5" type="ORF">ACFFGH_32760</name>
</gene>
<dbReference type="InterPro" id="IPR010497">
    <property type="entry name" value="Epoxide_hydro_N"/>
</dbReference>
<dbReference type="Proteomes" id="UP001589896">
    <property type="component" value="Unassembled WGS sequence"/>
</dbReference>
<dbReference type="Pfam" id="PF06441">
    <property type="entry name" value="EHN"/>
    <property type="match status" value="1"/>
</dbReference>
<dbReference type="InterPro" id="IPR016292">
    <property type="entry name" value="Epoxide_hydrolase"/>
</dbReference>
<evidence type="ECO:0000256" key="2">
    <source>
        <dbReference type="ARBA" id="ARBA00022797"/>
    </source>
</evidence>
<dbReference type="PIRSF" id="PIRSF001112">
    <property type="entry name" value="Epoxide_hydrolase"/>
    <property type="match status" value="1"/>
</dbReference>
<evidence type="ECO:0000259" key="4">
    <source>
        <dbReference type="Pfam" id="PF06441"/>
    </source>
</evidence>
<feature type="domain" description="Epoxide hydrolase N-terminal" evidence="4">
    <location>
        <begin position="13"/>
        <end position="101"/>
    </location>
</feature>
<dbReference type="SUPFAM" id="SSF53474">
    <property type="entry name" value="alpha/beta-Hydrolases"/>
    <property type="match status" value="1"/>
</dbReference>
<accession>A0ABV6S064</accession>
<proteinExistence type="inferred from homology"/>
<dbReference type="Gene3D" id="3.40.50.1820">
    <property type="entry name" value="alpha/beta hydrolase"/>
    <property type="match status" value="1"/>
</dbReference>
<sequence>MGDAPDPADGRLLDRLRSRLRETRLVAGLPGGWKLGTDPTYLAELIAYWADEYDWGAAEARLLALPWVRAANGVRAVYQRAEDPAAPTVVLLHGWPDSFLRYSRVLPLLTDVQVVVPCLPGYPYSDSAALSREAMAEPIAKMLADLGCERYVVSGGDIGSGVAEAIARAHPDRVGALHLTDVPLNHLAAMDPSRSAADEQAYVASVVKWRAAEGGYIAEQSTKPNTLAVALGDSPAGLAAWIVEKLRSWSDCGGDVETVFPRDDLLTWITLYWVTGAIGTSFGPYAHREPPKAGRVEAPTAVSVFPRDLLPPPRALAERIFDVRVWEEHAAGGHFAAWEQPEAFANDLRGAVALSTIR</sequence>
<evidence type="ECO:0000256" key="3">
    <source>
        <dbReference type="ARBA" id="ARBA00022801"/>
    </source>
</evidence>
<dbReference type="EC" id="3.-.-.-" evidence="5"/>
<dbReference type="PRINTS" id="PR00412">
    <property type="entry name" value="EPOXHYDRLASE"/>
</dbReference>
<dbReference type="InterPro" id="IPR000639">
    <property type="entry name" value="Epox_hydrolase-like"/>
</dbReference>
<keyword evidence="2" id="KW-0058">Aromatic hydrocarbons catabolism</keyword>
<evidence type="ECO:0000313" key="5">
    <source>
        <dbReference type="EMBL" id="MFC0682626.1"/>
    </source>
</evidence>
<evidence type="ECO:0000256" key="1">
    <source>
        <dbReference type="ARBA" id="ARBA00010088"/>
    </source>
</evidence>
<dbReference type="GO" id="GO:0016787">
    <property type="term" value="F:hydrolase activity"/>
    <property type="evidence" value="ECO:0007669"/>
    <property type="project" value="UniProtKB-KW"/>
</dbReference>
<dbReference type="InterPro" id="IPR029058">
    <property type="entry name" value="AB_hydrolase_fold"/>
</dbReference>
<comment type="similarity">
    <text evidence="1">Belongs to the peptidase S33 family.</text>
</comment>
<name>A0ABV6S064_9GAMM</name>
<evidence type="ECO:0000313" key="6">
    <source>
        <dbReference type="Proteomes" id="UP001589896"/>
    </source>
</evidence>
<keyword evidence="6" id="KW-1185">Reference proteome</keyword>
<keyword evidence="3 5" id="KW-0378">Hydrolase</keyword>
<reference evidence="5 6" key="1">
    <citation type="submission" date="2024-09" db="EMBL/GenBank/DDBJ databases">
        <authorList>
            <person name="Sun Q."/>
            <person name="Mori K."/>
        </authorList>
    </citation>
    <scope>NUCLEOTIDE SEQUENCE [LARGE SCALE GENOMIC DNA]</scope>
    <source>
        <strain evidence="5 6">KCTC 23076</strain>
    </source>
</reference>
<dbReference type="EMBL" id="JBHLTG010000016">
    <property type="protein sequence ID" value="MFC0682626.1"/>
    <property type="molecule type" value="Genomic_DNA"/>
</dbReference>
<dbReference type="RefSeq" id="WP_386676808.1">
    <property type="nucleotide sequence ID" value="NZ_JBHLTG010000016.1"/>
</dbReference>
<protein>
    <submittedName>
        <fullName evidence="5">Epoxide hydrolase family protein</fullName>
        <ecNumber evidence="5">3.-.-.-</ecNumber>
    </submittedName>
</protein>
<dbReference type="PANTHER" id="PTHR21661:SF35">
    <property type="entry name" value="EPOXIDE HYDROLASE"/>
    <property type="match status" value="1"/>
</dbReference>
<dbReference type="PANTHER" id="PTHR21661">
    <property type="entry name" value="EPOXIDE HYDROLASE 1-RELATED"/>
    <property type="match status" value="1"/>
</dbReference>
<organism evidence="5 6">
    <name type="scientific">Lysobacter korlensis</name>
    <dbReference type="NCBI Taxonomy" id="553636"/>
    <lineage>
        <taxon>Bacteria</taxon>
        <taxon>Pseudomonadati</taxon>
        <taxon>Pseudomonadota</taxon>
        <taxon>Gammaproteobacteria</taxon>
        <taxon>Lysobacterales</taxon>
        <taxon>Lysobacteraceae</taxon>
        <taxon>Lysobacter</taxon>
    </lineage>
</organism>